<proteinExistence type="predicted"/>
<comment type="caution">
    <text evidence="2">The sequence shown here is derived from an EMBL/GenBank/DDBJ whole genome shotgun (WGS) entry which is preliminary data.</text>
</comment>
<feature type="region of interest" description="Disordered" evidence="1">
    <location>
        <begin position="207"/>
        <end position="275"/>
    </location>
</feature>
<evidence type="ECO:0000313" key="3">
    <source>
        <dbReference type="Proteomes" id="UP000447873"/>
    </source>
</evidence>
<evidence type="ECO:0000313" key="2">
    <source>
        <dbReference type="EMBL" id="KAE9962845.1"/>
    </source>
</evidence>
<reference evidence="2 3" key="1">
    <citation type="submission" date="2018-12" db="EMBL/GenBank/DDBJ databases">
        <title>Venturia inaequalis Genome Resource.</title>
        <authorList>
            <person name="Lichtner F.J."/>
        </authorList>
    </citation>
    <scope>NUCLEOTIDE SEQUENCE [LARGE SCALE GENOMIC DNA]</scope>
    <source>
        <strain evidence="2 3">120213</strain>
    </source>
</reference>
<dbReference type="EMBL" id="WNWS01000967">
    <property type="protein sequence ID" value="KAE9962845.1"/>
    <property type="molecule type" value="Genomic_DNA"/>
</dbReference>
<sequence>MNTTSSSLVWATPVSYKSLIANLSAYKSEKTNLDAFIYCNNTNPENTHLPQEIVDAITARVLAPGFKENFDLWTKLETCAEKRCGRDDHVSPQQRVKMAWKRMYTFYSDNGMTPPPKRKLARQIDAEIEIMHECNEFGYSKICRQRRREWRDMVGGGWELSRLQNFMEKEFGLEIHIQVQYLPDVMRPLFFCGHVPVQAYLVLKPRPGNKETHTVPSKVGDKRRFDDDDTSESRKAKHTKIEDTAVSEGNRKQEDIPESQEFTIPAKPSESTLSEPDSQLFGHAMRILELTPKLHDCHILIHDPTIVDEIKGSTKNERVPKLQDRLEKLRGPVREF</sequence>
<feature type="compositionally biased region" description="Basic and acidic residues" evidence="1">
    <location>
        <begin position="208"/>
        <end position="255"/>
    </location>
</feature>
<protein>
    <submittedName>
        <fullName evidence="2">Uncharacterized protein</fullName>
    </submittedName>
</protein>
<organism evidence="2 3">
    <name type="scientific">Venturia inaequalis</name>
    <name type="common">Apple scab fungus</name>
    <dbReference type="NCBI Taxonomy" id="5025"/>
    <lineage>
        <taxon>Eukaryota</taxon>
        <taxon>Fungi</taxon>
        <taxon>Dikarya</taxon>
        <taxon>Ascomycota</taxon>
        <taxon>Pezizomycotina</taxon>
        <taxon>Dothideomycetes</taxon>
        <taxon>Pleosporomycetidae</taxon>
        <taxon>Venturiales</taxon>
        <taxon>Venturiaceae</taxon>
        <taxon>Venturia</taxon>
    </lineage>
</organism>
<evidence type="ECO:0000256" key="1">
    <source>
        <dbReference type="SAM" id="MobiDB-lite"/>
    </source>
</evidence>
<dbReference type="AlphaFoldDB" id="A0A8H3YJH9"/>
<accession>A0A8H3YJH9</accession>
<name>A0A8H3YJH9_VENIN</name>
<dbReference type="Proteomes" id="UP000447873">
    <property type="component" value="Unassembled WGS sequence"/>
</dbReference>
<gene>
    <name evidence="2" type="ORF">EG328_011973</name>
</gene>